<gene>
    <name evidence="2" type="ORF">Z519_02953</name>
</gene>
<accession>A0A0D2HR05</accession>
<evidence type="ECO:0000256" key="1">
    <source>
        <dbReference type="SAM" id="MobiDB-lite"/>
    </source>
</evidence>
<feature type="compositionally biased region" description="Low complexity" evidence="1">
    <location>
        <begin position="20"/>
        <end position="32"/>
    </location>
</feature>
<dbReference type="HOGENOM" id="CLU_012318_0_0_1"/>
<sequence length="745" mass="83288">MCTFKFVAARQAQKRGKMMSPPSSTSSVTQSSARNNPELPTAITPMNSETLWTTLQPPMEQETCLDDMIWTGLGPNNFLDFDNFMNSDSQDWMDLSERTPANEVVEGRNVADAIVPAAASVLSPTEFTTKQSDENRQNFQFGDGALSGFWHGSPITLLNSTAVAEQMAKNLYRVYDTMMIGLASRYLSYTCNQFAGTHGYIIEAESHENRIIDFNHKICENLESGITSERSPCEQTVERQGIAQCSGKQVESFRRITLIGVARFLDNFGALYGNKLDREKRKLDEATFKSVLQAFALQFGSPDDLEFSCANVPTVKTMKGVSDAAPKAKATQMFAAAWFDAHSNLMKSLNHGSFVHLYAVYLFHMTAQPEEARLKAEFSDSPVYFLDRALLQSRRLSNLLGEFYSHLDSKSVYRTLLDSSHRIFRWFGYVRDTMASLLCDRRCTMEDLPSSTADTVPRMCATFLPPGLEDTIAETSQRASRPFFSLFRQISHLKHFIQKDPQSLDEDEILARINLLTKAVDTFHAGHDDWMDQCLNIFLQLSTQSKQFAGLSKPPFPKQHRGYSNVFVCQLGFLVLFWNLGVLCVVEVIMDASKIIHSSSKALVLKTATNYREKAISRCVSVAERMNEASTDGDFRFSDVRENSLSLISHHANTSVTVLALVKAIEHAICSTISPGIPSVVSMDLKPSAMPSLDLMLSLRPLLACLSVLQQTVSGECIARPALQDLLRRYGDILLDCWSLDILDT</sequence>
<dbReference type="RefSeq" id="XP_016622557.1">
    <property type="nucleotide sequence ID" value="XM_016760707.1"/>
</dbReference>
<organism evidence="2 3">
    <name type="scientific">Cladophialophora bantiana (strain ATCC 10958 / CBS 173.52 / CDC B-1940 / NIH 8579)</name>
    <name type="common">Xylohypha bantiana</name>
    <dbReference type="NCBI Taxonomy" id="1442370"/>
    <lineage>
        <taxon>Eukaryota</taxon>
        <taxon>Fungi</taxon>
        <taxon>Dikarya</taxon>
        <taxon>Ascomycota</taxon>
        <taxon>Pezizomycotina</taxon>
        <taxon>Eurotiomycetes</taxon>
        <taxon>Chaetothyriomycetidae</taxon>
        <taxon>Chaetothyriales</taxon>
        <taxon>Herpotrichiellaceae</taxon>
        <taxon>Cladophialophora</taxon>
    </lineage>
</organism>
<dbReference type="Proteomes" id="UP000053789">
    <property type="component" value="Unassembled WGS sequence"/>
</dbReference>
<reference evidence="2" key="1">
    <citation type="submission" date="2015-01" db="EMBL/GenBank/DDBJ databases">
        <title>The Genome Sequence of Cladophialophora bantiana CBS 173.52.</title>
        <authorList>
            <consortium name="The Broad Institute Genomics Platform"/>
            <person name="Cuomo C."/>
            <person name="de Hoog S."/>
            <person name="Gorbushina A."/>
            <person name="Stielow B."/>
            <person name="Teixiera M."/>
            <person name="Abouelleil A."/>
            <person name="Chapman S.B."/>
            <person name="Priest M."/>
            <person name="Young S.K."/>
            <person name="Wortman J."/>
            <person name="Nusbaum C."/>
            <person name="Birren B."/>
        </authorList>
    </citation>
    <scope>NUCLEOTIDE SEQUENCE [LARGE SCALE GENOMIC DNA]</scope>
    <source>
        <strain evidence="2">CBS 173.52</strain>
    </source>
</reference>
<dbReference type="EMBL" id="KN846983">
    <property type="protein sequence ID" value="KIW95888.1"/>
    <property type="molecule type" value="Genomic_DNA"/>
</dbReference>
<name>A0A0D2HR05_CLAB1</name>
<keyword evidence="3" id="KW-1185">Reference proteome</keyword>
<protein>
    <submittedName>
        <fullName evidence="2">Uncharacterized protein</fullName>
    </submittedName>
</protein>
<feature type="region of interest" description="Disordered" evidence="1">
    <location>
        <begin position="13"/>
        <end position="47"/>
    </location>
</feature>
<dbReference type="GeneID" id="27695881"/>
<evidence type="ECO:0000313" key="3">
    <source>
        <dbReference type="Proteomes" id="UP000053789"/>
    </source>
</evidence>
<dbReference type="OrthoDB" id="4155589at2759"/>
<dbReference type="AlphaFoldDB" id="A0A0D2HR05"/>
<proteinExistence type="predicted"/>
<evidence type="ECO:0000313" key="2">
    <source>
        <dbReference type="EMBL" id="KIW95888.1"/>
    </source>
</evidence>